<gene>
    <name evidence="1" type="ORF">L9F63_009142</name>
</gene>
<dbReference type="Proteomes" id="UP001233999">
    <property type="component" value="Unassembled WGS sequence"/>
</dbReference>
<comment type="caution">
    <text evidence="1">The sequence shown here is derived from an EMBL/GenBank/DDBJ whole genome shotgun (WGS) entry which is preliminary data.</text>
</comment>
<sequence>IHPDQKRLVTKAEDFLEIQAGGCTLPCGTTLACGHKCKSICHVIDQKHINY</sequence>
<keyword evidence="2" id="KW-1185">Reference proteome</keyword>
<feature type="non-terminal residue" evidence="1">
    <location>
        <position position="51"/>
    </location>
</feature>
<evidence type="ECO:0000313" key="1">
    <source>
        <dbReference type="EMBL" id="KAJ9573482.1"/>
    </source>
</evidence>
<reference evidence="1" key="1">
    <citation type="journal article" date="2023" name="IScience">
        <title>Live-bearing cockroach genome reveals convergent evolutionary mechanisms linked to viviparity in insects and beyond.</title>
        <authorList>
            <person name="Fouks B."/>
            <person name="Harrison M.C."/>
            <person name="Mikhailova A.A."/>
            <person name="Marchal E."/>
            <person name="English S."/>
            <person name="Carruthers M."/>
            <person name="Jennings E.C."/>
            <person name="Chiamaka E.L."/>
            <person name="Frigard R.A."/>
            <person name="Pippel M."/>
            <person name="Attardo G.M."/>
            <person name="Benoit J.B."/>
            <person name="Bornberg-Bauer E."/>
            <person name="Tobe S.S."/>
        </authorList>
    </citation>
    <scope>NUCLEOTIDE SEQUENCE</scope>
    <source>
        <strain evidence="1">Stay&amp;Tobe</strain>
    </source>
</reference>
<dbReference type="AlphaFoldDB" id="A0AAD7Z4B9"/>
<protein>
    <submittedName>
        <fullName evidence="1">Uncharacterized protein</fullName>
    </submittedName>
</protein>
<reference evidence="1" key="2">
    <citation type="submission" date="2023-05" db="EMBL/GenBank/DDBJ databases">
        <authorList>
            <person name="Fouks B."/>
        </authorList>
    </citation>
    <scope>NUCLEOTIDE SEQUENCE</scope>
    <source>
        <strain evidence="1">Stay&amp;Tobe</strain>
        <tissue evidence="1">Testes</tissue>
    </source>
</reference>
<evidence type="ECO:0000313" key="2">
    <source>
        <dbReference type="Proteomes" id="UP001233999"/>
    </source>
</evidence>
<organism evidence="1 2">
    <name type="scientific">Diploptera punctata</name>
    <name type="common">Pacific beetle cockroach</name>
    <dbReference type="NCBI Taxonomy" id="6984"/>
    <lineage>
        <taxon>Eukaryota</taxon>
        <taxon>Metazoa</taxon>
        <taxon>Ecdysozoa</taxon>
        <taxon>Arthropoda</taxon>
        <taxon>Hexapoda</taxon>
        <taxon>Insecta</taxon>
        <taxon>Pterygota</taxon>
        <taxon>Neoptera</taxon>
        <taxon>Polyneoptera</taxon>
        <taxon>Dictyoptera</taxon>
        <taxon>Blattodea</taxon>
        <taxon>Blaberoidea</taxon>
        <taxon>Blaberidae</taxon>
        <taxon>Diplopterinae</taxon>
        <taxon>Diploptera</taxon>
    </lineage>
</organism>
<proteinExistence type="predicted"/>
<feature type="non-terminal residue" evidence="1">
    <location>
        <position position="1"/>
    </location>
</feature>
<name>A0AAD7Z4B9_DIPPU</name>
<dbReference type="EMBL" id="JASPKZ010010698">
    <property type="protein sequence ID" value="KAJ9573482.1"/>
    <property type="molecule type" value="Genomic_DNA"/>
</dbReference>
<accession>A0AAD7Z4B9</accession>